<sequence>MASTRALTSLAGALAVLPTALAGFDAGSKSNVAVYWGQNSFGQGSGPNVQERLAHYCQNTDIDIIPIAFLNGLAPPEINFANASDNCTTFPEDPSLQDCPQIGEDIVTCQEAGKTIILSMGGATYSGGGFSSEQDATAAAQNLWAMFGPEQEGSDVLRPFGSASVDGFDYDFESATSNMVPFGVELRRLMDEATAAGDKPYYITAAPQCPFPDAANKEALDGGVFFDFIMIQFYNNFCGINSFVPGQEEQATFNMQTWDDWAASTSLNPDVKIMLGVPANQGAGGGYTEGEALAAAIEWSGRFASFGGVMMWDMSQLYANDGFLENVVGALG</sequence>
<dbReference type="Gene3D" id="3.20.20.80">
    <property type="entry name" value="Glycosidases"/>
    <property type="match status" value="1"/>
</dbReference>
<comment type="caution">
    <text evidence="7">The sequence shown here is derived from an EMBL/GenBank/DDBJ whole genome shotgun (WGS) entry which is preliminary data.</text>
</comment>
<gene>
    <name evidence="7" type="ORF">ACRE_072060</name>
</gene>
<keyword evidence="8" id="KW-1185">Reference proteome</keyword>
<keyword evidence="5" id="KW-0732">Signal</keyword>
<evidence type="ECO:0000313" key="8">
    <source>
        <dbReference type="Proteomes" id="UP000029964"/>
    </source>
</evidence>
<dbReference type="GO" id="GO:0008061">
    <property type="term" value="F:chitin binding"/>
    <property type="evidence" value="ECO:0007669"/>
    <property type="project" value="UniProtKB-KW"/>
</dbReference>
<dbReference type="InterPro" id="IPR001223">
    <property type="entry name" value="Glyco_hydro18_cat"/>
</dbReference>
<dbReference type="InterPro" id="IPR045321">
    <property type="entry name" value="Cts1-like"/>
</dbReference>
<dbReference type="GO" id="GO:0004568">
    <property type="term" value="F:chitinase activity"/>
    <property type="evidence" value="ECO:0007669"/>
    <property type="project" value="TreeGrafter"/>
</dbReference>
<dbReference type="InterPro" id="IPR017853">
    <property type="entry name" value="GH"/>
</dbReference>
<dbReference type="PANTHER" id="PTHR45708">
    <property type="entry name" value="ENDOCHITINASE"/>
    <property type="match status" value="1"/>
</dbReference>
<evidence type="ECO:0000256" key="2">
    <source>
        <dbReference type="ARBA" id="ARBA00022801"/>
    </source>
</evidence>
<dbReference type="Proteomes" id="UP000029964">
    <property type="component" value="Unassembled WGS sequence"/>
</dbReference>
<comment type="similarity">
    <text evidence="4">Belongs to the glycosyl hydrolase 18 family. Chitinase class III subfamily.</text>
</comment>
<keyword evidence="2" id="KW-0378">Hydrolase</keyword>
<dbReference type="OrthoDB" id="2425929at2759"/>
<evidence type="ECO:0000259" key="6">
    <source>
        <dbReference type="PROSITE" id="PS51910"/>
    </source>
</evidence>
<dbReference type="SUPFAM" id="SSF51445">
    <property type="entry name" value="(Trans)glycosidases"/>
    <property type="match status" value="1"/>
</dbReference>
<keyword evidence="1" id="KW-0147">Chitin-binding</keyword>
<protein>
    <submittedName>
        <fullName evidence="7">Endochitinase-like protein</fullName>
    </submittedName>
</protein>
<dbReference type="InterPro" id="IPR050542">
    <property type="entry name" value="Glycosyl_Hydrlase18_Chitinase"/>
</dbReference>
<reference evidence="8" key="1">
    <citation type="journal article" date="2014" name="Genome Announc.">
        <title>Genome sequence and annotation of Acremonium chrysogenum, producer of the beta-lactam antibiotic cephalosporin C.</title>
        <authorList>
            <person name="Terfehr D."/>
            <person name="Dahlmann T.A."/>
            <person name="Specht T."/>
            <person name="Zadra I."/>
            <person name="Kuernsteiner H."/>
            <person name="Kueck U."/>
        </authorList>
    </citation>
    <scope>NUCLEOTIDE SEQUENCE [LARGE SCALE GENOMIC DNA]</scope>
    <source>
        <strain evidence="8">ATCC 11550 / CBS 779.69 / DSM 880 / IAM 14645 / JCM 23072 / IMI 49137</strain>
    </source>
</reference>
<dbReference type="HOGENOM" id="CLU_007818_1_1_1"/>
<evidence type="ECO:0000256" key="5">
    <source>
        <dbReference type="SAM" id="SignalP"/>
    </source>
</evidence>
<dbReference type="Pfam" id="PF00704">
    <property type="entry name" value="Glyco_hydro_18"/>
    <property type="match status" value="1"/>
</dbReference>
<accession>A0A086SY99</accession>
<dbReference type="EMBL" id="JPKY01000105">
    <property type="protein sequence ID" value="KFH42081.1"/>
    <property type="molecule type" value="Genomic_DNA"/>
</dbReference>
<feature type="signal peptide" evidence="5">
    <location>
        <begin position="1"/>
        <end position="22"/>
    </location>
</feature>
<keyword evidence="3" id="KW-0326">Glycosidase</keyword>
<dbReference type="STRING" id="857340.A0A086SY99"/>
<evidence type="ECO:0000256" key="4">
    <source>
        <dbReference type="ARBA" id="ARBA00025727"/>
    </source>
</evidence>
<feature type="domain" description="GH18" evidence="6">
    <location>
        <begin position="30"/>
        <end position="332"/>
    </location>
</feature>
<dbReference type="CDD" id="cd02877">
    <property type="entry name" value="GH18_hevamine_XipI_class_III"/>
    <property type="match status" value="1"/>
</dbReference>
<evidence type="ECO:0000256" key="3">
    <source>
        <dbReference type="ARBA" id="ARBA00023295"/>
    </source>
</evidence>
<proteinExistence type="inferred from homology"/>
<dbReference type="AlphaFoldDB" id="A0A086SY99"/>
<dbReference type="PANTHER" id="PTHR45708:SF49">
    <property type="entry name" value="ENDOCHITINASE"/>
    <property type="match status" value="1"/>
</dbReference>
<organism evidence="7 8">
    <name type="scientific">Hapsidospora chrysogenum (strain ATCC 11550 / CBS 779.69 / DSM 880 / IAM 14645 / JCM 23072 / IMI 49137)</name>
    <name type="common">Acremonium chrysogenum</name>
    <dbReference type="NCBI Taxonomy" id="857340"/>
    <lineage>
        <taxon>Eukaryota</taxon>
        <taxon>Fungi</taxon>
        <taxon>Dikarya</taxon>
        <taxon>Ascomycota</taxon>
        <taxon>Pezizomycotina</taxon>
        <taxon>Sordariomycetes</taxon>
        <taxon>Hypocreomycetidae</taxon>
        <taxon>Hypocreales</taxon>
        <taxon>Bionectriaceae</taxon>
        <taxon>Hapsidospora</taxon>
    </lineage>
</organism>
<evidence type="ECO:0000313" key="7">
    <source>
        <dbReference type="EMBL" id="KFH42081.1"/>
    </source>
</evidence>
<evidence type="ECO:0000256" key="1">
    <source>
        <dbReference type="ARBA" id="ARBA00022669"/>
    </source>
</evidence>
<feature type="chain" id="PRO_5001815141" evidence="5">
    <location>
        <begin position="23"/>
        <end position="332"/>
    </location>
</feature>
<name>A0A086SY99_HAPC1</name>
<dbReference type="GO" id="GO:0005576">
    <property type="term" value="C:extracellular region"/>
    <property type="evidence" value="ECO:0007669"/>
    <property type="project" value="TreeGrafter"/>
</dbReference>
<dbReference type="PROSITE" id="PS51910">
    <property type="entry name" value="GH18_2"/>
    <property type="match status" value="1"/>
</dbReference>
<dbReference type="GO" id="GO:0005975">
    <property type="term" value="P:carbohydrate metabolic process"/>
    <property type="evidence" value="ECO:0007669"/>
    <property type="project" value="InterPro"/>
</dbReference>